<dbReference type="GO" id="GO:0043565">
    <property type="term" value="F:sequence-specific DNA binding"/>
    <property type="evidence" value="ECO:0007669"/>
    <property type="project" value="InterPro"/>
</dbReference>
<dbReference type="InterPro" id="IPR013368">
    <property type="entry name" value="YecD_YerC"/>
</dbReference>
<dbReference type="Gene3D" id="1.10.1270.10">
    <property type="entry name" value="TrpR-like"/>
    <property type="match status" value="1"/>
</dbReference>
<dbReference type="AlphaFoldDB" id="A0A1G2HVD9"/>
<dbReference type="GO" id="GO:0003700">
    <property type="term" value="F:DNA-binding transcription factor activity"/>
    <property type="evidence" value="ECO:0007669"/>
    <property type="project" value="InterPro"/>
</dbReference>
<dbReference type="Pfam" id="PF01371">
    <property type="entry name" value="Trp_repressor"/>
    <property type="match status" value="1"/>
</dbReference>
<dbReference type="SUPFAM" id="SSF48295">
    <property type="entry name" value="TrpR-like"/>
    <property type="match status" value="1"/>
</dbReference>
<dbReference type="EMBL" id="MHOP01000013">
    <property type="protein sequence ID" value="OGZ65818.1"/>
    <property type="molecule type" value="Genomic_DNA"/>
</dbReference>
<protein>
    <recommendedName>
        <fullName evidence="3">TrpR protein YerC/YecD</fullName>
    </recommendedName>
</protein>
<dbReference type="PANTHER" id="PTHR40080">
    <property type="entry name" value="LMO1763 PROTEIN"/>
    <property type="match status" value="1"/>
</dbReference>
<proteinExistence type="predicted"/>
<dbReference type="InterPro" id="IPR038116">
    <property type="entry name" value="TrpR-like_sf"/>
</dbReference>
<comment type="caution">
    <text evidence="1">The sequence shown here is derived from an EMBL/GenBank/DDBJ whole genome shotgun (WGS) entry which is preliminary data.</text>
</comment>
<reference evidence="1 2" key="1">
    <citation type="journal article" date="2016" name="Nat. Commun.">
        <title>Thousands of microbial genomes shed light on interconnected biogeochemical processes in an aquifer system.</title>
        <authorList>
            <person name="Anantharaman K."/>
            <person name="Brown C.T."/>
            <person name="Hug L.A."/>
            <person name="Sharon I."/>
            <person name="Castelle C.J."/>
            <person name="Probst A.J."/>
            <person name="Thomas B.C."/>
            <person name="Singh A."/>
            <person name="Wilkins M.J."/>
            <person name="Karaoz U."/>
            <person name="Brodie E.L."/>
            <person name="Williams K.H."/>
            <person name="Hubbard S.S."/>
            <person name="Banfield J.F."/>
        </authorList>
    </citation>
    <scope>NUCLEOTIDE SEQUENCE [LARGE SCALE GENOMIC DNA]</scope>
</reference>
<dbReference type="Proteomes" id="UP000178774">
    <property type="component" value="Unassembled WGS sequence"/>
</dbReference>
<sequence>MPTFHLNSLPKEKRIQMIGEFYDTVDSLKDRQEVRSFFKSLLAADEIAALMRRIEVAMLLSAEYSYDKIKKMLGVGNNKISSVHKALLQDDSGYAMIVKRLIEDRKNRLIKIKKEGKGTIDEKELEREALLFTPSSAAVRRKK</sequence>
<evidence type="ECO:0000313" key="2">
    <source>
        <dbReference type="Proteomes" id="UP000178774"/>
    </source>
</evidence>
<accession>A0A1G2HVD9</accession>
<evidence type="ECO:0000313" key="1">
    <source>
        <dbReference type="EMBL" id="OGZ65818.1"/>
    </source>
</evidence>
<dbReference type="InterPro" id="IPR000831">
    <property type="entry name" value="Trp_repress"/>
</dbReference>
<dbReference type="NCBIfam" id="TIGR02531">
    <property type="entry name" value="yecD_yerC"/>
    <property type="match status" value="1"/>
</dbReference>
<dbReference type="PANTHER" id="PTHR40080:SF1">
    <property type="entry name" value="TRPR-LIKE PROTEIN YERC_YECD"/>
    <property type="match status" value="1"/>
</dbReference>
<evidence type="ECO:0008006" key="3">
    <source>
        <dbReference type="Google" id="ProtNLM"/>
    </source>
</evidence>
<dbReference type="InterPro" id="IPR010921">
    <property type="entry name" value="Trp_repressor/repl_initiator"/>
</dbReference>
<organism evidence="1 2">
    <name type="scientific">Candidatus Staskawiczbacteria bacterium RIFCSPHIGHO2_01_FULL_41_41</name>
    <dbReference type="NCBI Taxonomy" id="1802203"/>
    <lineage>
        <taxon>Bacteria</taxon>
        <taxon>Candidatus Staskawicziibacteriota</taxon>
    </lineage>
</organism>
<gene>
    <name evidence="1" type="ORF">A2822_01000</name>
</gene>
<name>A0A1G2HVD9_9BACT</name>